<dbReference type="Pfam" id="PF00147">
    <property type="entry name" value="Fibrinogen_C"/>
    <property type="match status" value="2"/>
</dbReference>
<dbReference type="InterPro" id="IPR014716">
    <property type="entry name" value="Fibrinogen_a/b/g_C_1"/>
</dbReference>
<dbReference type="InterPro" id="IPR002181">
    <property type="entry name" value="Fibrinogen_a/b/g_C_dom"/>
</dbReference>
<protein>
    <recommendedName>
        <fullName evidence="1">Fibrinogen C-terminal domain-containing protein</fullName>
    </recommendedName>
</protein>
<feature type="domain" description="Fibrinogen C-terminal" evidence="1">
    <location>
        <begin position="216"/>
        <end position="444"/>
    </location>
</feature>
<sequence length="444" mass="51408">MEIAGGGWTHIQKRFDGSEDFNRPYRDYKFGFGNLKGEFWLGLENMHQFTGTTRNELFIEITDHNLIKYYSRYTNFGIGSEYEGYKLQTLSGYSGNTTGDCFEHHQGYKFSTFDLDRDTYEKNCASMARSGWWFNSCACTNLNGQFRNLPKRDIPAFGRMKWDRLSGYSARDITGALYGSRMLIRRCGLSSEFPESCKFLVGISKGNCCPISENINTNIPLPKNCKEAYENGYKNSGLYKILPRGHKKPVRVLCDMEIEGGGWTHIQKRFDGSEDFNRSYREYKFEFGNLKGEFWLGLENIYQLTGTETNELLIEITDHNLVNYYARYSVFRIGSEYDGYALKNTAGYWGNTTGDCMKYHEGQKFSTFDLDRDTWGEDSCAVLARGGWWYKNCYCVTLNGQLRNLPNADRKLRGMNWNKLEGNELKLEANNLLYGSRMLIRPKY</sequence>
<dbReference type="OrthoDB" id="6350391at2759"/>
<dbReference type="InterPro" id="IPR050373">
    <property type="entry name" value="Fibrinogen_C-term_domain"/>
</dbReference>
<dbReference type="InterPro" id="IPR036056">
    <property type="entry name" value="Fibrinogen-like_C"/>
</dbReference>
<evidence type="ECO:0000313" key="3">
    <source>
        <dbReference type="Proteomes" id="UP001153709"/>
    </source>
</evidence>
<dbReference type="PROSITE" id="PS51406">
    <property type="entry name" value="FIBRINOGEN_C_2"/>
    <property type="match status" value="2"/>
</dbReference>
<dbReference type="PANTHER" id="PTHR19143:SF458">
    <property type="entry name" value="FIBRINOGEN C-TERMINAL DOMAIN-CONTAINING PROTEIN-RELATED"/>
    <property type="match status" value="1"/>
</dbReference>
<dbReference type="SUPFAM" id="SSF56496">
    <property type="entry name" value="Fibrinogen C-terminal domain-like"/>
    <property type="match status" value="2"/>
</dbReference>
<dbReference type="NCBIfam" id="NF040941">
    <property type="entry name" value="GGGWT_bact"/>
    <property type="match status" value="1"/>
</dbReference>
<dbReference type="SMART" id="SM00186">
    <property type="entry name" value="FBG"/>
    <property type="match status" value="2"/>
</dbReference>
<evidence type="ECO:0000259" key="1">
    <source>
        <dbReference type="PROSITE" id="PS51406"/>
    </source>
</evidence>
<proteinExistence type="predicted"/>
<organism evidence="2 3">
    <name type="scientific">Diabrotica balteata</name>
    <name type="common">Banded cucumber beetle</name>
    <dbReference type="NCBI Taxonomy" id="107213"/>
    <lineage>
        <taxon>Eukaryota</taxon>
        <taxon>Metazoa</taxon>
        <taxon>Ecdysozoa</taxon>
        <taxon>Arthropoda</taxon>
        <taxon>Hexapoda</taxon>
        <taxon>Insecta</taxon>
        <taxon>Pterygota</taxon>
        <taxon>Neoptera</taxon>
        <taxon>Endopterygota</taxon>
        <taxon>Coleoptera</taxon>
        <taxon>Polyphaga</taxon>
        <taxon>Cucujiformia</taxon>
        <taxon>Chrysomeloidea</taxon>
        <taxon>Chrysomelidae</taxon>
        <taxon>Galerucinae</taxon>
        <taxon>Diabroticina</taxon>
        <taxon>Diabroticites</taxon>
        <taxon>Diabrotica</taxon>
    </lineage>
</organism>
<dbReference type="GO" id="GO:0005615">
    <property type="term" value="C:extracellular space"/>
    <property type="evidence" value="ECO:0007669"/>
    <property type="project" value="TreeGrafter"/>
</dbReference>
<reference evidence="2" key="1">
    <citation type="submission" date="2022-01" db="EMBL/GenBank/DDBJ databases">
        <authorList>
            <person name="King R."/>
        </authorList>
    </citation>
    <scope>NUCLEOTIDE SEQUENCE</scope>
</reference>
<name>A0A9P0E1I0_DIABA</name>
<keyword evidence="3" id="KW-1185">Reference proteome</keyword>
<gene>
    <name evidence="2" type="ORF">DIABBA_LOCUS12695</name>
</gene>
<dbReference type="Gene3D" id="3.90.215.10">
    <property type="entry name" value="Gamma Fibrinogen, chain A, domain 1"/>
    <property type="match status" value="2"/>
</dbReference>
<dbReference type="CDD" id="cd00087">
    <property type="entry name" value="FReD"/>
    <property type="match status" value="1"/>
</dbReference>
<dbReference type="Proteomes" id="UP001153709">
    <property type="component" value="Chromosome 8"/>
</dbReference>
<dbReference type="PANTHER" id="PTHR19143">
    <property type="entry name" value="FIBRINOGEN/TENASCIN/ANGIOPOEITIN"/>
    <property type="match status" value="1"/>
</dbReference>
<dbReference type="AlphaFoldDB" id="A0A9P0E1I0"/>
<accession>A0A9P0E1I0</accession>
<dbReference type="EMBL" id="OU898283">
    <property type="protein sequence ID" value="CAH1285506.1"/>
    <property type="molecule type" value="Genomic_DNA"/>
</dbReference>
<feature type="domain" description="Fibrinogen C-terminal" evidence="1">
    <location>
        <begin position="1"/>
        <end position="188"/>
    </location>
</feature>
<evidence type="ECO:0000313" key="2">
    <source>
        <dbReference type="EMBL" id="CAH1285506.1"/>
    </source>
</evidence>